<dbReference type="AlphaFoldDB" id="A0A165YP66"/>
<sequence>MSSHGNPCPSEKLDAATSRLSLLDLAGGFQPISNGQGCKISLLSKTPNTREFMLEMLDHKACFCDSPPQAGPICTKGKRSRALLEKEMYQHANKLSFPSTASIPSGGRVEWETTATDNALCWTLDAHGKQAVVVVVDVVLNGAQSAKHTKHLQSTYLRACWDEHELESEIRVSPSRCSWDKQSRLLRLKHARTTAEIACYDTVISMEQLVPSNSLDPLSEGDDSGESDGYFSDESLPSSE</sequence>
<feature type="region of interest" description="Disordered" evidence="1">
    <location>
        <begin position="213"/>
        <end position="240"/>
    </location>
</feature>
<accession>A0A165YP66</accession>
<evidence type="ECO:0000313" key="3">
    <source>
        <dbReference type="Proteomes" id="UP000076532"/>
    </source>
</evidence>
<protein>
    <submittedName>
        <fullName evidence="2">Uncharacterized protein</fullName>
    </submittedName>
</protein>
<gene>
    <name evidence="2" type="ORF">FIBSPDRAFT_900272</name>
</gene>
<evidence type="ECO:0000256" key="1">
    <source>
        <dbReference type="SAM" id="MobiDB-lite"/>
    </source>
</evidence>
<reference evidence="2 3" key="1">
    <citation type="journal article" date="2016" name="Mol. Biol. Evol.">
        <title>Comparative Genomics of Early-Diverging Mushroom-Forming Fungi Provides Insights into the Origins of Lignocellulose Decay Capabilities.</title>
        <authorList>
            <person name="Nagy L.G."/>
            <person name="Riley R."/>
            <person name="Tritt A."/>
            <person name="Adam C."/>
            <person name="Daum C."/>
            <person name="Floudas D."/>
            <person name="Sun H."/>
            <person name="Yadav J.S."/>
            <person name="Pangilinan J."/>
            <person name="Larsson K.H."/>
            <person name="Matsuura K."/>
            <person name="Barry K."/>
            <person name="Labutti K."/>
            <person name="Kuo R."/>
            <person name="Ohm R.A."/>
            <person name="Bhattacharya S.S."/>
            <person name="Shirouzu T."/>
            <person name="Yoshinaga Y."/>
            <person name="Martin F.M."/>
            <person name="Grigoriev I.V."/>
            <person name="Hibbett D.S."/>
        </authorList>
    </citation>
    <scope>NUCLEOTIDE SEQUENCE [LARGE SCALE GENOMIC DNA]</scope>
    <source>
        <strain evidence="2 3">CBS 109695</strain>
    </source>
</reference>
<proteinExistence type="predicted"/>
<evidence type="ECO:0000313" key="2">
    <source>
        <dbReference type="EMBL" id="KZP09767.1"/>
    </source>
</evidence>
<dbReference type="Proteomes" id="UP000076532">
    <property type="component" value="Unassembled WGS sequence"/>
</dbReference>
<dbReference type="EMBL" id="KV417693">
    <property type="protein sequence ID" value="KZP09767.1"/>
    <property type="molecule type" value="Genomic_DNA"/>
</dbReference>
<keyword evidence="3" id="KW-1185">Reference proteome</keyword>
<name>A0A165YP66_9AGAM</name>
<organism evidence="2 3">
    <name type="scientific">Athelia psychrophila</name>
    <dbReference type="NCBI Taxonomy" id="1759441"/>
    <lineage>
        <taxon>Eukaryota</taxon>
        <taxon>Fungi</taxon>
        <taxon>Dikarya</taxon>
        <taxon>Basidiomycota</taxon>
        <taxon>Agaricomycotina</taxon>
        <taxon>Agaricomycetes</taxon>
        <taxon>Agaricomycetidae</taxon>
        <taxon>Atheliales</taxon>
        <taxon>Atheliaceae</taxon>
        <taxon>Athelia</taxon>
    </lineage>
</organism>